<accession>A0ACC7P1T3</accession>
<sequence>MEHVGKWAAGMTVAALLAGGSAGIWLGKDAGTATAAAAVAVEAAANVELRDIAGHWAETAIRGAVSKQYVDGYQDGSFLPGREVSRAEFVKMAAAALKLSVAESAGGSDWYQVYVNAAVGAGVHQWSDFTSGDWNTPMKRSEMARMAVRASGQDTEDNLEWMYLATKAGLIQGVDATGSLDVDGTTTRAQAVTIIERILAVKDGRGDEIAAQTDKHAVNRAAVLWRKTNIFEVMPQYFGKLHPSSQWDPDDLFIESGDGLYRAELDAILAIDLEDTDAPFLEELPPVETLKWYNYETSASSPYLTKGMPAYLVYFKGRTVFNKDQHIYYTPLGDFAYVSVLGAVTDDLEARSAGNLVGLSKVFKTKSGDMPISIFPKKMKTDGGLELRLYTPSIPGNKEYRKQLLWAVTPEWIGQ</sequence>
<evidence type="ECO:0000313" key="1">
    <source>
        <dbReference type="EMBL" id="MFM9328257.1"/>
    </source>
</evidence>
<keyword evidence="2" id="KW-1185">Reference proteome</keyword>
<dbReference type="Proteomes" id="UP001631969">
    <property type="component" value="Unassembled WGS sequence"/>
</dbReference>
<reference evidence="1" key="1">
    <citation type="submission" date="2024-12" db="EMBL/GenBank/DDBJ databases">
        <authorList>
            <person name="Wu N."/>
        </authorList>
    </citation>
    <scope>NUCLEOTIDE SEQUENCE</scope>
    <source>
        <strain evidence="1">P15</strain>
    </source>
</reference>
<organism evidence="1 2">
    <name type="scientific">Paenibacillus mesotrionivorans</name>
    <dbReference type="NCBI Taxonomy" id="3160968"/>
    <lineage>
        <taxon>Bacteria</taxon>
        <taxon>Bacillati</taxon>
        <taxon>Bacillota</taxon>
        <taxon>Bacilli</taxon>
        <taxon>Bacillales</taxon>
        <taxon>Paenibacillaceae</taxon>
        <taxon>Paenibacillus</taxon>
    </lineage>
</organism>
<comment type="caution">
    <text evidence="1">The sequence shown here is derived from an EMBL/GenBank/DDBJ whole genome shotgun (WGS) entry which is preliminary data.</text>
</comment>
<gene>
    <name evidence="1" type="ORF">ACI1P1_08165</name>
</gene>
<proteinExistence type="predicted"/>
<name>A0ACC7P1T3_9BACL</name>
<dbReference type="EMBL" id="JBJURJ010000004">
    <property type="protein sequence ID" value="MFM9328257.1"/>
    <property type="molecule type" value="Genomic_DNA"/>
</dbReference>
<protein>
    <submittedName>
        <fullName evidence="1">S-layer homology domain-containing protein</fullName>
    </submittedName>
</protein>
<evidence type="ECO:0000313" key="2">
    <source>
        <dbReference type="Proteomes" id="UP001631969"/>
    </source>
</evidence>